<dbReference type="Proteomes" id="UP000249248">
    <property type="component" value="Unassembled WGS sequence"/>
</dbReference>
<feature type="transmembrane region" description="Helical" evidence="8">
    <location>
        <begin position="170"/>
        <end position="191"/>
    </location>
</feature>
<keyword evidence="5" id="KW-0547">Nucleotide-binding</keyword>
<evidence type="ECO:0000259" key="9">
    <source>
        <dbReference type="Pfam" id="PF02518"/>
    </source>
</evidence>
<dbReference type="PANTHER" id="PTHR41523">
    <property type="entry name" value="TWO-COMPONENT SYSTEM SENSOR PROTEIN"/>
    <property type="match status" value="1"/>
</dbReference>
<feature type="transmembrane region" description="Helical" evidence="8">
    <location>
        <begin position="133"/>
        <end position="150"/>
    </location>
</feature>
<keyword evidence="8" id="KW-0472">Membrane</keyword>
<feature type="transmembrane region" description="Helical" evidence="8">
    <location>
        <begin position="90"/>
        <end position="105"/>
    </location>
</feature>
<dbReference type="EC" id="2.7.13.3" evidence="2"/>
<gene>
    <name evidence="11" type="ORF">DNU06_06945</name>
</gene>
<evidence type="ECO:0000256" key="3">
    <source>
        <dbReference type="ARBA" id="ARBA00022553"/>
    </source>
</evidence>
<dbReference type="GO" id="GO:0004673">
    <property type="term" value="F:protein histidine kinase activity"/>
    <property type="evidence" value="ECO:0007669"/>
    <property type="project" value="UniProtKB-EC"/>
</dbReference>
<feature type="transmembrane region" description="Helical" evidence="8">
    <location>
        <begin position="34"/>
        <end position="55"/>
    </location>
</feature>
<comment type="catalytic activity">
    <reaction evidence="1">
        <text>ATP + protein L-histidine = ADP + protein N-phospho-L-histidine.</text>
        <dbReference type="EC" id="2.7.13.3"/>
    </reaction>
</comment>
<reference evidence="11 12" key="1">
    <citation type="submission" date="2018-06" db="EMBL/GenBank/DDBJ databases">
        <title>The draft genome sequence of Crocinitomix sp. SM1701.</title>
        <authorList>
            <person name="Zhang X."/>
        </authorList>
    </citation>
    <scope>NUCLEOTIDE SEQUENCE [LARGE SCALE GENOMIC DNA]</scope>
    <source>
        <strain evidence="11 12">SM1701</strain>
    </source>
</reference>
<evidence type="ECO:0000256" key="7">
    <source>
        <dbReference type="ARBA" id="ARBA00022840"/>
    </source>
</evidence>
<accession>A0A2W1MZB4</accession>
<evidence type="ECO:0000256" key="5">
    <source>
        <dbReference type="ARBA" id="ARBA00022741"/>
    </source>
</evidence>
<dbReference type="Pfam" id="PF07568">
    <property type="entry name" value="HisKA_2"/>
    <property type="match status" value="1"/>
</dbReference>
<protein>
    <recommendedName>
        <fullName evidence="2">histidine kinase</fullName>
        <ecNumber evidence="2">2.7.13.3</ecNumber>
    </recommendedName>
</protein>
<evidence type="ECO:0000256" key="6">
    <source>
        <dbReference type="ARBA" id="ARBA00022777"/>
    </source>
</evidence>
<feature type="domain" description="Signal transduction histidine kinase subgroup 2 dimerisation and phosphoacceptor" evidence="10">
    <location>
        <begin position="258"/>
        <end position="330"/>
    </location>
</feature>
<keyword evidence="7" id="KW-0067">ATP-binding</keyword>
<feature type="transmembrane region" description="Helical" evidence="8">
    <location>
        <begin position="61"/>
        <end position="78"/>
    </location>
</feature>
<dbReference type="PANTHER" id="PTHR41523:SF8">
    <property type="entry name" value="ETHYLENE RESPONSE SENSOR PROTEIN"/>
    <property type="match status" value="1"/>
</dbReference>
<keyword evidence="12" id="KW-1185">Reference proteome</keyword>
<keyword evidence="8" id="KW-1133">Transmembrane helix</keyword>
<evidence type="ECO:0000256" key="1">
    <source>
        <dbReference type="ARBA" id="ARBA00000085"/>
    </source>
</evidence>
<dbReference type="SUPFAM" id="SSF55874">
    <property type="entry name" value="ATPase domain of HSP90 chaperone/DNA topoisomerase II/histidine kinase"/>
    <property type="match status" value="1"/>
</dbReference>
<evidence type="ECO:0000256" key="4">
    <source>
        <dbReference type="ARBA" id="ARBA00022679"/>
    </source>
</evidence>
<dbReference type="GO" id="GO:0005524">
    <property type="term" value="F:ATP binding"/>
    <property type="evidence" value="ECO:0007669"/>
    <property type="project" value="UniProtKB-KW"/>
</dbReference>
<dbReference type="EMBL" id="QKSB01000003">
    <property type="protein sequence ID" value="PZE17559.1"/>
    <property type="molecule type" value="Genomic_DNA"/>
</dbReference>
<dbReference type="Pfam" id="PF02518">
    <property type="entry name" value="HATPase_c"/>
    <property type="match status" value="1"/>
</dbReference>
<keyword evidence="8" id="KW-0812">Transmembrane</keyword>
<comment type="caution">
    <text evidence="11">The sequence shown here is derived from an EMBL/GenBank/DDBJ whole genome shotgun (WGS) entry which is preliminary data.</text>
</comment>
<proteinExistence type="predicted"/>
<evidence type="ECO:0000259" key="10">
    <source>
        <dbReference type="Pfam" id="PF07568"/>
    </source>
</evidence>
<feature type="domain" description="Histidine kinase/HSP90-like ATPase" evidence="9">
    <location>
        <begin position="358"/>
        <end position="449"/>
    </location>
</feature>
<sequence length="452" mass="51813">MTMVKTIKDYWRIISYSGIQNQENLTADEIKIRIFFNQSIFLGFFTLFAFTINLVPLIGNVAYLNLFTCLAIVLGFISNSLGYFNVAKRIVIYGMFATGIVITLFSGPDFLFHVFFTTILIFSLILFYKKKSYFELTLFILMTFGGYILGELNILEIKGLDLHPDTPVARILNLIIPISIVVLFISFILNLNIQNEKKLNKILLEKDELLKEVLLKTVALEQEGSMLEDEISKRLLELNTQKKLLEIKNQEKEILLKEVHHRVKNNLQIIVSLVSLQSNKFEDEAVLNAFQETQNRIITMALVHQRMYQTTDFVAVEINNYIDLIIENIKLLFENKAPDIHVCNKINAIAKVHIETAIPLGLIINEIITNAFKHAFIDETNQDELRIEITKSDKDLFLLKFHDNGPGFPAGFDIDQSDSLGVQLILALIDQIEGELKYYNDNGAVYEIRFSV</sequence>
<dbReference type="Gene3D" id="3.30.565.10">
    <property type="entry name" value="Histidine kinase-like ATPase, C-terminal domain"/>
    <property type="match status" value="1"/>
</dbReference>
<dbReference type="InterPro" id="IPR036890">
    <property type="entry name" value="HATPase_C_sf"/>
</dbReference>
<evidence type="ECO:0000313" key="12">
    <source>
        <dbReference type="Proteomes" id="UP000249248"/>
    </source>
</evidence>
<evidence type="ECO:0000313" key="11">
    <source>
        <dbReference type="EMBL" id="PZE17559.1"/>
    </source>
</evidence>
<evidence type="ECO:0000256" key="8">
    <source>
        <dbReference type="SAM" id="Phobius"/>
    </source>
</evidence>
<keyword evidence="4" id="KW-0808">Transferase</keyword>
<evidence type="ECO:0000256" key="2">
    <source>
        <dbReference type="ARBA" id="ARBA00012438"/>
    </source>
</evidence>
<dbReference type="Gene3D" id="3.30.450.20">
    <property type="entry name" value="PAS domain"/>
    <property type="match status" value="1"/>
</dbReference>
<dbReference type="InterPro" id="IPR011495">
    <property type="entry name" value="Sig_transdc_His_kin_sub2_dim/P"/>
</dbReference>
<feature type="transmembrane region" description="Helical" evidence="8">
    <location>
        <begin position="111"/>
        <end position="128"/>
    </location>
</feature>
<organism evidence="11 12">
    <name type="scientific">Putridiphycobacter roseus</name>
    <dbReference type="NCBI Taxonomy" id="2219161"/>
    <lineage>
        <taxon>Bacteria</taxon>
        <taxon>Pseudomonadati</taxon>
        <taxon>Bacteroidota</taxon>
        <taxon>Flavobacteriia</taxon>
        <taxon>Flavobacteriales</taxon>
        <taxon>Crocinitomicaceae</taxon>
        <taxon>Putridiphycobacter</taxon>
    </lineage>
</organism>
<keyword evidence="3" id="KW-0597">Phosphoprotein</keyword>
<dbReference type="AlphaFoldDB" id="A0A2W1MZB4"/>
<name>A0A2W1MZB4_9FLAO</name>
<keyword evidence="6" id="KW-0418">Kinase</keyword>
<dbReference type="InterPro" id="IPR003594">
    <property type="entry name" value="HATPase_dom"/>
</dbReference>